<dbReference type="PANTHER" id="PTHR30559:SF0">
    <property type="entry name" value="FRUCTOSE-BISPHOSPHATE ALDOLASE"/>
    <property type="match status" value="1"/>
</dbReference>
<organism evidence="15 16">
    <name type="scientific">Aristophania vespae</name>
    <dbReference type="NCBI Taxonomy" id="2697033"/>
    <lineage>
        <taxon>Bacteria</taxon>
        <taxon>Pseudomonadati</taxon>
        <taxon>Pseudomonadota</taxon>
        <taxon>Alphaproteobacteria</taxon>
        <taxon>Acetobacterales</taxon>
        <taxon>Acetobacteraceae</taxon>
        <taxon>Aristophania</taxon>
    </lineage>
</organism>
<feature type="binding site" evidence="12">
    <location>
        <position position="231"/>
    </location>
    <ligand>
        <name>dihydroxyacetone phosphate</name>
        <dbReference type="ChEBI" id="CHEBI:57642"/>
    </ligand>
</feature>
<evidence type="ECO:0000256" key="1">
    <source>
        <dbReference type="ARBA" id="ARBA00000441"/>
    </source>
</evidence>
<dbReference type="InterPro" id="IPR006411">
    <property type="entry name" value="Fruct_bisP_bact"/>
</dbReference>
<feature type="binding site" evidence="12">
    <location>
        <begin position="289"/>
        <end position="292"/>
    </location>
    <ligand>
        <name>dihydroxyacetone phosphate</name>
        <dbReference type="ChEBI" id="CHEBI:57642"/>
    </ligand>
</feature>
<evidence type="ECO:0000256" key="4">
    <source>
        <dbReference type="ARBA" id="ARBA00005812"/>
    </source>
</evidence>
<dbReference type="Pfam" id="PF01116">
    <property type="entry name" value="F_bP_aldolase"/>
    <property type="match status" value="1"/>
</dbReference>
<dbReference type="GO" id="GO:0008270">
    <property type="term" value="F:zinc ion binding"/>
    <property type="evidence" value="ECO:0007669"/>
    <property type="project" value="UniProtKB-UniRule"/>
</dbReference>
<dbReference type="GO" id="GO:0006096">
    <property type="term" value="P:glycolytic process"/>
    <property type="evidence" value="ECO:0007669"/>
    <property type="project" value="UniProtKB-UniPathway"/>
</dbReference>
<dbReference type="EC" id="4.1.2.13" evidence="5 14"/>
<feature type="binding site" evidence="13">
    <location>
        <position position="175"/>
    </location>
    <ligand>
        <name>Zn(2+)</name>
        <dbReference type="ChEBI" id="CHEBI:29105"/>
        <label>2</label>
    </ligand>
</feature>
<feature type="binding site" evidence="13">
    <location>
        <position position="111"/>
    </location>
    <ligand>
        <name>Zn(2+)</name>
        <dbReference type="ChEBI" id="CHEBI:29105"/>
        <label>1</label>
        <note>catalytic</note>
    </ligand>
</feature>
<keyword evidence="9 14" id="KW-0324">Glycolysis</keyword>
<dbReference type="NCBIfam" id="TIGR01520">
    <property type="entry name" value="FruBisAldo_II_A"/>
    <property type="match status" value="1"/>
</dbReference>
<comment type="similarity">
    <text evidence="4 14">Belongs to the class II fructose-bisphosphate aldolase family.</text>
</comment>
<dbReference type="PROSITE" id="PS00806">
    <property type="entry name" value="ALDOLASE_CLASS_II_2"/>
    <property type="match status" value="1"/>
</dbReference>
<dbReference type="PANTHER" id="PTHR30559">
    <property type="entry name" value="FRUCTOSE-BISPHOSPHATE ALDOLASE CLASS 2"/>
    <property type="match status" value="1"/>
</dbReference>
<dbReference type="PROSITE" id="PS00602">
    <property type="entry name" value="ALDOLASE_CLASS_II_1"/>
    <property type="match status" value="1"/>
</dbReference>
<dbReference type="GO" id="GO:0004332">
    <property type="term" value="F:fructose-bisphosphate aldolase activity"/>
    <property type="evidence" value="ECO:0007669"/>
    <property type="project" value="UniProtKB-EC"/>
</dbReference>
<evidence type="ECO:0000313" key="15">
    <source>
        <dbReference type="EMBL" id="QHI94983.1"/>
    </source>
</evidence>
<evidence type="ECO:0000256" key="2">
    <source>
        <dbReference type="ARBA" id="ARBA00004714"/>
    </source>
</evidence>
<reference evidence="15 16" key="1">
    <citation type="submission" date="2020-01" db="EMBL/GenBank/DDBJ databases">
        <title>Genome sequencing of strain KACC 21507.</title>
        <authorList>
            <person name="Heo J."/>
            <person name="Kim S.-J."/>
            <person name="Kim J.-S."/>
            <person name="Hong S.-B."/>
            <person name="Kwon S.-W."/>
        </authorList>
    </citation>
    <scope>NUCLEOTIDE SEQUENCE [LARGE SCALE GENOMIC DNA]</scope>
    <source>
        <strain evidence="15 16">KACC 21507</strain>
    </source>
</reference>
<dbReference type="InterPro" id="IPR013785">
    <property type="entry name" value="Aldolase_TIM"/>
</dbReference>
<keyword evidence="16" id="KW-1185">Reference proteome</keyword>
<dbReference type="SUPFAM" id="SSF51569">
    <property type="entry name" value="Aldolase"/>
    <property type="match status" value="1"/>
</dbReference>
<comment type="pathway">
    <text evidence="3">Carbohydrate biosynthesis; Calvin cycle.</text>
</comment>
<evidence type="ECO:0000256" key="14">
    <source>
        <dbReference type="RuleBase" id="RU366023"/>
    </source>
</evidence>
<dbReference type="PIRSF" id="PIRSF001359">
    <property type="entry name" value="F_bP_aldolase_II"/>
    <property type="match status" value="1"/>
</dbReference>
<dbReference type="Gene3D" id="3.20.20.70">
    <property type="entry name" value="Aldolase class I"/>
    <property type="match status" value="1"/>
</dbReference>
<dbReference type="EMBL" id="CP047652">
    <property type="protein sequence ID" value="QHI94983.1"/>
    <property type="molecule type" value="Genomic_DNA"/>
</dbReference>
<dbReference type="GO" id="GO:0019253">
    <property type="term" value="P:reductive pentose-phosphate cycle"/>
    <property type="evidence" value="ECO:0007669"/>
    <property type="project" value="UniProtKB-UniPathway"/>
</dbReference>
<evidence type="ECO:0000256" key="7">
    <source>
        <dbReference type="ARBA" id="ARBA00022723"/>
    </source>
</evidence>
<dbReference type="UniPathway" id="UPA00116"/>
<evidence type="ECO:0000256" key="10">
    <source>
        <dbReference type="ARBA" id="ARBA00023239"/>
    </source>
</evidence>
<dbReference type="RefSeq" id="WP_160618061.1">
    <property type="nucleotide sequence ID" value="NZ_CP047652.1"/>
</dbReference>
<dbReference type="NCBIfam" id="TIGR00167">
    <property type="entry name" value="cbbA"/>
    <property type="match status" value="1"/>
</dbReference>
<evidence type="ECO:0000313" key="16">
    <source>
        <dbReference type="Proteomes" id="UP000463975"/>
    </source>
</evidence>
<dbReference type="NCBIfam" id="NF006628">
    <property type="entry name" value="PRK09197.1"/>
    <property type="match status" value="1"/>
</dbReference>
<comment type="pathway">
    <text evidence="2 14">Carbohydrate degradation; glycolysis; D-glyceraldehyde 3-phosphate and glycerone phosphate from D-glucose: step 4/4.</text>
</comment>
<keyword evidence="10 14" id="KW-0456">Lyase</keyword>
<dbReference type="InterPro" id="IPR000771">
    <property type="entry name" value="FBA_II"/>
</dbReference>
<evidence type="ECO:0000256" key="8">
    <source>
        <dbReference type="ARBA" id="ARBA00022833"/>
    </source>
</evidence>
<feature type="binding site" evidence="12">
    <location>
        <begin position="268"/>
        <end position="270"/>
    </location>
    <ligand>
        <name>dihydroxyacetone phosphate</name>
        <dbReference type="ChEBI" id="CHEBI:57642"/>
    </ligand>
</feature>
<evidence type="ECO:0000256" key="9">
    <source>
        <dbReference type="ARBA" id="ARBA00023152"/>
    </source>
</evidence>
<gene>
    <name evidence="15" type="primary">fbaA</name>
    <name evidence="15" type="ORF">GT348_00375</name>
</gene>
<feature type="binding site" evidence="13">
    <location>
        <position position="230"/>
    </location>
    <ligand>
        <name>Zn(2+)</name>
        <dbReference type="ChEBI" id="CHEBI:29105"/>
        <label>1</label>
        <note>catalytic</note>
    </ligand>
</feature>
<evidence type="ECO:0000256" key="3">
    <source>
        <dbReference type="ARBA" id="ARBA00005215"/>
    </source>
</evidence>
<evidence type="ECO:0000256" key="12">
    <source>
        <dbReference type="PIRSR" id="PIRSR001359-2"/>
    </source>
</evidence>
<evidence type="ECO:0000256" key="11">
    <source>
        <dbReference type="PIRSR" id="PIRSR001359-1"/>
    </source>
</evidence>
<evidence type="ECO:0000256" key="6">
    <source>
        <dbReference type="ARBA" id="ARBA00022567"/>
    </source>
</evidence>
<comment type="function">
    <text evidence="14">Catalyzes the aldol condensation of dihydroxyacetone phosphate (DHAP or glycerone-phosphate) with glyceraldehyde 3-phosphate (G3P) to form fructose 1,6-bisphosphate (FBP) in gluconeogenesis and the reverse reaction in glycolysis.</text>
</comment>
<evidence type="ECO:0000256" key="13">
    <source>
        <dbReference type="PIRSR" id="PIRSR001359-3"/>
    </source>
</evidence>
<dbReference type="KEGG" id="bomb:GT348_00375"/>
<comment type="catalytic activity">
    <reaction evidence="1 14">
        <text>beta-D-fructose 1,6-bisphosphate = D-glyceraldehyde 3-phosphate + dihydroxyacetone phosphate</text>
        <dbReference type="Rhea" id="RHEA:14729"/>
        <dbReference type="ChEBI" id="CHEBI:32966"/>
        <dbReference type="ChEBI" id="CHEBI:57642"/>
        <dbReference type="ChEBI" id="CHEBI:59776"/>
        <dbReference type="EC" id="4.1.2.13"/>
    </reaction>
</comment>
<proteinExistence type="inferred from homology"/>
<feature type="binding site" evidence="13">
    <location>
        <position position="145"/>
    </location>
    <ligand>
        <name>Zn(2+)</name>
        <dbReference type="ChEBI" id="CHEBI:29105"/>
        <label>2</label>
    </ligand>
</feature>
<dbReference type="AlphaFoldDB" id="A0A6P1NBT9"/>
<name>A0A6P1NBT9_9PROT</name>
<dbReference type="UniPathway" id="UPA00109">
    <property type="reaction ID" value="UER00183"/>
</dbReference>
<feature type="active site" description="Proton donor" evidence="11">
    <location>
        <position position="110"/>
    </location>
</feature>
<dbReference type="GO" id="GO:0006094">
    <property type="term" value="P:gluconeogenesis"/>
    <property type="evidence" value="ECO:0007669"/>
    <property type="project" value="TreeGrafter"/>
</dbReference>
<sequence>MTDSLQSVGIPAGIATGNDYLTLLRACHEGCYALPAINVTSSSTANAVLEAAAHNKSDIIIQLSYSGARFYGGRGLKNDHKAAVYGALSLAQHIHMVAKEYGIAVILHTDHANRPLIPWLNDLIDFSATQYANTGRPLFSSHMLDLSTEPLEDNIKECAIILKRLTPLGVGLEIELGLTGGEEDGIGQEYNENTTDNAHLYTQPEDVLKAWQELSPLGTVSIAASFGNVHGVYKTKINLNPEILKASQELVQHFSHTGPKPLHLVFHGGSGSELEKIEQAISYGVFKMNIDTDTQFAYAQGVGHYIKDNQEAFEYQVSPVTGQPLKKLYDPRRWVRAGELSLIERLHQSFITLGSRGKTIAFR</sequence>
<feature type="binding site" evidence="13">
    <location>
        <position position="267"/>
    </location>
    <ligand>
        <name>Zn(2+)</name>
        <dbReference type="ChEBI" id="CHEBI:29105"/>
        <label>1</label>
        <note>catalytic</note>
    </ligand>
</feature>
<protein>
    <recommendedName>
        <fullName evidence="5 14">Fructose-bisphosphate aldolase</fullName>
        <shortName evidence="14">FBP aldolase</shortName>
        <ecNumber evidence="5 14">4.1.2.13</ecNumber>
    </recommendedName>
</protein>
<accession>A0A6P1NBT9</accession>
<dbReference type="GO" id="GO:0005829">
    <property type="term" value="C:cytosol"/>
    <property type="evidence" value="ECO:0007669"/>
    <property type="project" value="TreeGrafter"/>
</dbReference>
<keyword evidence="8 13" id="KW-0862">Zinc</keyword>
<dbReference type="Proteomes" id="UP000463975">
    <property type="component" value="Chromosome"/>
</dbReference>
<keyword evidence="7 13" id="KW-0479">Metal-binding</keyword>
<keyword evidence="6" id="KW-0113">Calvin cycle</keyword>
<evidence type="ECO:0000256" key="5">
    <source>
        <dbReference type="ARBA" id="ARBA00013068"/>
    </source>
</evidence>
<comment type="cofactor">
    <cofactor evidence="13 14">
        <name>Zn(2+)</name>
        <dbReference type="ChEBI" id="CHEBI:29105"/>
    </cofactor>
    <text evidence="13 14">Binds 2 Zn(2+) ions per subunit. One is catalytic and the other provides a structural contribution.</text>
</comment>